<feature type="compositionally biased region" description="Polar residues" evidence="1">
    <location>
        <begin position="108"/>
        <end position="129"/>
    </location>
</feature>
<feature type="compositionally biased region" description="Low complexity" evidence="1">
    <location>
        <begin position="61"/>
        <end position="85"/>
    </location>
</feature>
<feature type="region of interest" description="Disordered" evidence="1">
    <location>
        <begin position="209"/>
        <end position="234"/>
    </location>
</feature>
<proteinExistence type="predicted"/>
<dbReference type="AlphaFoldDB" id="A0A4P9Y4Q9"/>
<feature type="region of interest" description="Disordered" evidence="1">
    <location>
        <begin position="1"/>
        <end position="185"/>
    </location>
</feature>
<sequence>MTSIPFPSDTLNDHEEYDAISVSLPRREGSVTPSTAQRHLPSANPGQANGHGPSHGHRHSFSSASGYSAVSGYSAASATPISPSADQPGYTHAHGTFSPSVLVRMPSGKQSSSAHPQDQALPSPTSPASVNGHPAFPMHLYEVDDVPDGLPDPSRYVHTILPPSRTRPNHGRHQSAVYDGDHEGAGYVDEEEEYLSTYSSEVMSVVSASSHASSLLLADSSNSDSSNSDSDSDS</sequence>
<gene>
    <name evidence="2" type="ORF">BJ684DRAFT_15770</name>
</gene>
<evidence type="ECO:0000313" key="3">
    <source>
        <dbReference type="Proteomes" id="UP000267251"/>
    </source>
</evidence>
<organism evidence="2 3">
    <name type="scientific">Piptocephalis cylindrospora</name>
    <dbReference type="NCBI Taxonomy" id="1907219"/>
    <lineage>
        <taxon>Eukaryota</taxon>
        <taxon>Fungi</taxon>
        <taxon>Fungi incertae sedis</taxon>
        <taxon>Zoopagomycota</taxon>
        <taxon>Zoopagomycotina</taxon>
        <taxon>Zoopagomycetes</taxon>
        <taxon>Zoopagales</taxon>
        <taxon>Piptocephalidaceae</taxon>
        <taxon>Piptocephalis</taxon>
    </lineage>
</organism>
<feature type="non-terminal residue" evidence="2">
    <location>
        <position position="234"/>
    </location>
</feature>
<reference evidence="3" key="1">
    <citation type="journal article" date="2018" name="Nat. Microbiol.">
        <title>Leveraging single-cell genomics to expand the fungal tree of life.</title>
        <authorList>
            <person name="Ahrendt S.R."/>
            <person name="Quandt C.A."/>
            <person name="Ciobanu D."/>
            <person name="Clum A."/>
            <person name="Salamov A."/>
            <person name="Andreopoulos B."/>
            <person name="Cheng J.F."/>
            <person name="Woyke T."/>
            <person name="Pelin A."/>
            <person name="Henrissat B."/>
            <person name="Reynolds N.K."/>
            <person name="Benny G.L."/>
            <person name="Smith M.E."/>
            <person name="James T.Y."/>
            <person name="Grigoriev I.V."/>
        </authorList>
    </citation>
    <scope>NUCLEOTIDE SEQUENCE [LARGE SCALE GENOMIC DNA]</scope>
</reference>
<dbReference type="EMBL" id="KZ987928">
    <property type="protein sequence ID" value="RKP13873.1"/>
    <property type="molecule type" value="Genomic_DNA"/>
</dbReference>
<keyword evidence="3" id="KW-1185">Reference proteome</keyword>
<dbReference type="Proteomes" id="UP000267251">
    <property type="component" value="Unassembled WGS sequence"/>
</dbReference>
<evidence type="ECO:0000256" key="1">
    <source>
        <dbReference type="SAM" id="MobiDB-lite"/>
    </source>
</evidence>
<evidence type="ECO:0000313" key="2">
    <source>
        <dbReference type="EMBL" id="RKP13873.1"/>
    </source>
</evidence>
<accession>A0A4P9Y4Q9</accession>
<protein>
    <submittedName>
        <fullName evidence="2">Uncharacterized protein</fullName>
    </submittedName>
</protein>
<name>A0A4P9Y4Q9_9FUNG</name>